<name>A0A0A2FE18_9PORP</name>
<dbReference type="PANTHER" id="PTHR32385:SF15">
    <property type="entry name" value="INOSITOL PHOSPHOCERAMIDE MANNOSYLTRANSFERASE 1"/>
    <property type="match status" value="1"/>
</dbReference>
<dbReference type="OrthoDB" id="9802987at2"/>
<gene>
    <name evidence="2" type="ORF">HR08_00315</name>
</gene>
<dbReference type="InterPro" id="IPR007577">
    <property type="entry name" value="GlycoTrfase_DXD_sugar-bd_CS"/>
</dbReference>
<dbReference type="Proteomes" id="UP000030130">
    <property type="component" value="Unassembled WGS sequence"/>
</dbReference>
<dbReference type="PANTHER" id="PTHR32385">
    <property type="entry name" value="MANNOSYL PHOSPHORYLINOSITOL CERAMIDE SYNTHASE"/>
    <property type="match status" value="1"/>
</dbReference>
<dbReference type="GO" id="GO:0051999">
    <property type="term" value="P:mannosyl-inositol phosphorylceramide biosynthetic process"/>
    <property type="evidence" value="ECO:0007669"/>
    <property type="project" value="TreeGrafter"/>
</dbReference>
<evidence type="ECO:0008006" key="4">
    <source>
        <dbReference type="Google" id="ProtNLM"/>
    </source>
</evidence>
<dbReference type="InterPro" id="IPR051706">
    <property type="entry name" value="Glycosyltransferase_domain"/>
</dbReference>
<dbReference type="RefSeq" id="WP_039419793.1">
    <property type="nucleotide sequence ID" value="NZ_CALUCC010000017.1"/>
</dbReference>
<evidence type="ECO:0000313" key="3">
    <source>
        <dbReference type="Proteomes" id="UP000030130"/>
    </source>
</evidence>
<comment type="caution">
    <text evidence="2">The sequence shown here is derived from an EMBL/GenBank/DDBJ whole genome shotgun (WGS) entry which is preliminary data.</text>
</comment>
<reference evidence="2 3" key="1">
    <citation type="submission" date="2014-08" db="EMBL/GenBank/DDBJ databases">
        <title>Porphyromonas gulae strain:COT-052_OH1451 Genome sequencing.</title>
        <authorList>
            <person name="Wallis C."/>
            <person name="Deusch O."/>
            <person name="O'Flynn C."/>
            <person name="Davis I."/>
            <person name="Jospin G."/>
            <person name="Darling A.E."/>
            <person name="Coil D.A."/>
            <person name="Alexiev A."/>
            <person name="Horsfall A."/>
            <person name="Kirkwood N."/>
            <person name="Harris S."/>
            <person name="Eisen J.A."/>
        </authorList>
    </citation>
    <scope>NUCLEOTIDE SEQUENCE [LARGE SCALE GENOMIC DNA]</scope>
    <source>
        <strain evidence="3">COT-052 OH1451</strain>
    </source>
</reference>
<keyword evidence="1" id="KW-0808">Transferase</keyword>
<accession>A0A0A2FE18</accession>
<dbReference type="InterPro" id="IPR029044">
    <property type="entry name" value="Nucleotide-diphossugar_trans"/>
</dbReference>
<dbReference type="Gene3D" id="3.90.550.20">
    <property type="match status" value="1"/>
</dbReference>
<dbReference type="Pfam" id="PF04488">
    <property type="entry name" value="Gly_transf_sug"/>
    <property type="match status" value="1"/>
</dbReference>
<sequence>MIPKIIHYCWFGPKPFPPLAQQCLESWQRYMPDYEIRLWSEDTFDVNSIPFVRDAYRHGKYAFVSDYARLWALYRYGGVYLDTDVELIRSVDDLCQHGGWIGRELPGWGAPDKYPVNLGLGFALPKEHPWLKELLDIYDRMDFPDPNDKSSVITIVHVVTDMLEEKGLSMDNSYQQIEDVHIYPTEYFCPKNYYTRVTTITDHTYSIHHYVASWMPPAQKFKDRLVLFLGPVGKLLVKVKKLIFS</sequence>
<organism evidence="2 3">
    <name type="scientific">Porphyromonas gulae</name>
    <dbReference type="NCBI Taxonomy" id="111105"/>
    <lineage>
        <taxon>Bacteria</taxon>
        <taxon>Pseudomonadati</taxon>
        <taxon>Bacteroidota</taxon>
        <taxon>Bacteroidia</taxon>
        <taxon>Bacteroidales</taxon>
        <taxon>Porphyromonadaceae</taxon>
        <taxon>Porphyromonas</taxon>
    </lineage>
</organism>
<evidence type="ECO:0000256" key="1">
    <source>
        <dbReference type="ARBA" id="ARBA00022679"/>
    </source>
</evidence>
<dbReference type="GO" id="GO:0000030">
    <property type="term" value="F:mannosyltransferase activity"/>
    <property type="evidence" value="ECO:0007669"/>
    <property type="project" value="TreeGrafter"/>
</dbReference>
<dbReference type="GO" id="GO:0016020">
    <property type="term" value="C:membrane"/>
    <property type="evidence" value="ECO:0007669"/>
    <property type="project" value="GOC"/>
</dbReference>
<dbReference type="EMBL" id="JRAI01000002">
    <property type="protein sequence ID" value="KGN88275.1"/>
    <property type="molecule type" value="Genomic_DNA"/>
</dbReference>
<dbReference type="AlphaFoldDB" id="A0A0A2FE18"/>
<protein>
    <recommendedName>
        <fullName evidence="4">Glycosyl transferase</fullName>
    </recommendedName>
</protein>
<evidence type="ECO:0000313" key="2">
    <source>
        <dbReference type="EMBL" id="KGN88275.1"/>
    </source>
</evidence>
<dbReference type="SUPFAM" id="SSF53448">
    <property type="entry name" value="Nucleotide-diphospho-sugar transferases"/>
    <property type="match status" value="1"/>
</dbReference>
<proteinExistence type="predicted"/>